<dbReference type="InterPro" id="IPR036505">
    <property type="entry name" value="Amidase/PGRP_sf"/>
</dbReference>
<sequence>MTASLLEIKVDGWASTVRCLPSPNFDARPDGMPIDLLVIHNISLPPSQFGGDWIDDLFLNRLDPLAHPYFEAIHTFKVSSHFLIKRDGGVTQYVSCNDRAWHAGASCWRDRTRCNDFAIGIELEGDDFSPFANAQYASLGVLTDAIRKRYPSIQGVAGHSEISPGRKTDPGDHFDWLRYISESQIQKSWRTK</sequence>
<dbReference type="Pfam" id="PF01510">
    <property type="entry name" value="Amidase_2"/>
    <property type="match status" value="1"/>
</dbReference>
<dbReference type="PANTHER" id="PTHR30417">
    <property type="entry name" value="N-ACETYLMURAMOYL-L-ALANINE AMIDASE AMID"/>
    <property type="match status" value="1"/>
</dbReference>
<comment type="catalytic activity">
    <reaction evidence="1">
        <text>Hydrolyzes the link between N-acetylmuramoyl residues and L-amino acid residues in certain cell-wall glycopeptides.</text>
        <dbReference type="EC" id="3.5.1.28"/>
    </reaction>
</comment>
<proteinExistence type="inferred from homology"/>
<dbReference type="Gene3D" id="3.40.80.10">
    <property type="entry name" value="Peptidoglycan recognition protein-like"/>
    <property type="match status" value="1"/>
</dbReference>
<dbReference type="OrthoDB" id="9794842at2"/>
<dbReference type="EMBL" id="CP031124">
    <property type="protein sequence ID" value="AXF84904.1"/>
    <property type="molecule type" value="Genomic_DNA"/>
</dbReference>
<dbReference type="RefSeq" id="WP_114562157.1">
    <property type="nucleotide sequence ID" value="NZ_CP031124.1"/>
</dbReference>
<evidence type="ECO:0000256" key="5">
    <source>
        <dbReference type="ARBA" id="ARBA00011901"/>
    </source>
</evidence>
<feature type="domain" description="N-acetylmuramoyl-L-alanine amidase" evidence="13">
    <location>
        <begin position="22"/>
        <end position="171"/>
    </location>
</feature>
<evidence type="ECO:0000256" key="10">
    <source>
        <dbReference type="ARBA" id="ARBA00023316"/>
    </source>
</evidence>
<keyword evidence="6" id="KW-0963">Cytoplasm</keyword>
<dbReference type="EC" id="3.5.1.28" evidence="5"/>
<dbReference type="GO" id="GO:0071555">
    <property type="term" value="P:cell wall organization"/>
    <property type="evidence" value="ECO:0007669"/>
    <property type="project" value="UniProtKB-KW"/>
</dbReference>
<accession>A0A345D966</accession>
<dbReference type="GO" id="GO:0009253">
    <property type="term" value="P:peptidoglycan catabolic process"/>
    <property type="evidence" value="ECO:0007669"/>
    <property type="project" value="InterPro"/>
</dbReference>
<dbReference type="GO" id="GO:0005737">
    <property type="term" value="C:cytoplasm"/>
    <property type="evidence" value="ECO:0007669"/>
    <property type="project" value="UniProtKB-SubCell"/>
</dbReference>
<dbReference type="PANTHER" id="PTHR30417:SF4">
    <property type="entry name" value="1,6-ANHYDRO-N-ACETYLMURAMYL-L-ALANINE AMIDASE AMPD"/>
    <property type="match status" value="1"/>
</dbReference>
<evidence type="ECO:0000256" key="9">
    <source>
        <dbReference type="ARBA" id="ARBA00022833"/>
    </source>
</evidence>
<evidence type="ECO:0000259" key="13">
    <source>
        <dbReference type="SMART" id="SM00644"/>
    </source>
</evidence>
<name>A0A345D966_9BURK</name>
<evidence type="ECO:0000256" key="12">
    <source>
        <dbReference type="ARBA" id="ARBA00042615"/>
    </source>
</evidence>
<dbReference type="KEGG" id="hyf:DTO96_100615"/>
<keyword evidence="8 14" id="KW-0378">Hydrolase</keyword>
<evidence type="ECO:0000256" key="2">
    <source>
        <dbReference type="ARBA" id="ARBA00001947"/>
    </source>
</evidence>
<dbReference type="InterPro" id="IPR051206">
    <property type="entry name" value="NAMLAA_amidase_2"/>
</dbReference>
<comment type="cofactor">
    <cofactor evidence="2">
        <name>Zn(2+)</name>
        <dbReference type="ChEBI" id="CHEBI:29105"/>
    </cofactor>
</comment>
<evidence type="ECO:0000256" key="8">
    <source>
        <dbReference type="ARBA" id="ARBA00022801"/>
    </source>
</evidence>
<evidence type="ECO:0000256" key="4">
    <source>
        <dbReference type="ARBA" id="ARBA00007553"/>
    </source>
</evidence>
<reference evidence="15" key="1">
    <citation type="submission" date="2018-07" db="EMBL/GenBank/DDBJ databases">
        <authorList>
            <person name="Kim H."/>
        </authorList>
    </citation>
    <scope>NUCLEOTIDE SEQUENCE [LARGE SCALE GENOMIC DNA]</scope>
    <source>
        <strain evidence="15">F02</strain>
    </source>
</reference>
<dbReference type="SMART" id="SM00644">
    <property type="entry name" value="Ami_2"/>
    <property type="match status" value="1"/>
</dbReference>
<evidence type="ECO:0000256" key="3">
    <source>
        <dbReference type="ARBA" id="ARBA00004496"/>
    </source>
</evidence>
<dbReference type="InterPro" id="IPR002502">
    <property type="entry name" value="Amidase_domain"/>
</dbReference>
<dbReference type="GO" id="GO:0009254">
    <property type="term" value="P:peptidoglycan turnover"/>
    <property type="evidence" value="ECO:0007669"/>
    <property type="project" value="TreeGrafter"/>
</dbReference>
<evidence type="ECO:0000256" key="6">
    <source>
        <dbReference type="ARBA" id="ARBA00022490"/>
    </source>
</evidence>
<evidence type="ECO:0000256" key="7">
    <source>
        <dbReference type="ARBA" id="ARBA00022723"/>
    </source>
</evidence>
<evidence type="ECO:0000313" key="15">
    <source>
        <dbReference type="Proteomes" id="UP000252182"/>
    </source>
</evidence>
<gene>
    <name evidence="14" type="primary">ampD</name>
    <name evidence="14" type="ORF">DTO96_100615</name>
</gene>
<dbReference type="GO" id="GO:0008745">
    <property type="term" value="F:N-acetylmuramoyl-L-alanine amidase activity"/>
    <property type="evidence" value="ECO:0007669"/>
    <property type="project" value="UniProtKB-EC"/>
</dbReference>
<keyword evidence="10" id="KW-0961">Cell wall biogenesis/degradation</keyword>
<comment type="subcellular location">
    <subcellularLocation>
        <location evidence="3">Cytoplasm</location>
    </subcellularLocation>
</comment>
<evidence type="ECO:0000256" key="11">
    <source>
        <dbReference type="ARBA" id="ARBA00039257"/>
    </source>
</evidence>
<dbReference type="AlphaFoldDB" id="A0A345D966"/>
<keyword evidence="7" id="KW-0479">Metal-binding</keyword>
<dbReference type="SUPFAM" id="SSF55846">
    <property type="entry name" value="N-acetylmuramoyl-L-alanine amidase-like"/>
    <property type="match status" value="1"/>
</dbReference>
<evidence type="ECO:0000256" key="1">
    <source>
        <dbReference type="ARBA" id="ARBA00001561"/>
    </source>
</evidence>
<protein>
    <recommendedName>
        <fullName evidence="11">1,6-anhydro-N-acetylmuramyl-L-alanine amidase AmpD</fullName>
        <ecNumber evidence="5">3.5.1.28</ecNumber>
    </recommendedName>
    <alternativeName>
        <fullName evidence="12">N-acetylmuramoyl-L-alanine amidase</fullName>
    </alternativeName>
</protein>
<evidence type="ECO:0000313" key="14">
    <source>
        <dbReference type="EMBL" id="AXF84904.1"/>
    </source>
</evidence>
<organism evidence="14 15">
    <name type="scientific">Ephemeroptericola cinctiostellae</name>
    <dbReference type="NCBI Taxonomy" id="2268024"/>
    <lineage>
        <taxon>Bacteria</taxon>
        <taxon>Pseudomonadati</taxon>
        <taxon>Pseudomonadota</taxon>
        <taxon>Betaproteobacteria</taxon>
        <taxon>Burkholderiales</taxon>
        <taxon>Burkholderiaceae</taxon>
        <taxon>Ephemeroptericola</taxon>
    </lineage>
</organism>
<comment type="similarity">
    <text evidence="4">Belongs to the N-acetylmuramoyl-L-alanine amidase 2 family.</text>
</comment>
<dbReference type="Proteomes" id="UP000252182">
    <property type="component" value="Chromosome"/>
</dbReference>
<dbReference type="GO" id="GO:0046872">
    <property type="term" value="F:metal ion binding"/>
    <property type="evidence" value="ECO:0007669"/>
    <property type="project" value="UniProtKB-KW"/>
</dbReference>
<dbReference type="CDD" id="cd06583">
    <property type="entry name" value="PGRP"/>
    <property type="match status" value="1"/>
</dbReference>
<dbReference type="NCBIfam" id="NF008758">
    <property type="entry name" value="PRK11789.1"/>
    <property type="match status" value="1"/>
</dbReference>
<keyword evidence="9" id="KW-0862">Zinc</keyword>
<keyword evidence="15" id="KW-1185">Reference proteome</keyword>